<dbReference type="GeneID" id="91426022"/>
<gene>
    <name evidence="1" type="ORF">AQJ30_15590</name>
</gene>
<evidence type="ECO:0000313" key="2">
    <source>
        <dbReference type="Proteomes" id="UP000053271"/>
    </source>
</evidence>
<dbReference type="RefSeq" id="WP_067233803.1">
    <property type="nucleotide sequence ID" value="NZ_KQ948553.1"/>
</dbReference>
<evidence type="ECO:0000313" key="1">
    <source>
        <dbReference type="EMBL" id="KUN37705.1"/>
    </source>
</evidence>
<proteinExistence type="predicted"/>
<dbReference type="EMBL" id="LMWS01000018">
    <property type="protein sequence ID" value="KUN37705.1"/>
    <property type="molecule type" value="Genomic_DNA"/>
</dbReference>
<reference evidence="1 2" key="1">
    <citation type="submission" date="2015-10" db="EMBL/GenBank/DDBJ databases">
        <title>Draft genome sequence of Streptomyces longwoodensis DSM 41677, type strain for the species Streptomyces longwoodensis.</title>
        <authorList>
            <person name="Ruckert C."/>
            <person name="Winkler A."/>
            <person name="Kalinowski J."/>
            <person name="Kampfer P."/>
            <person name="Glaeser S."/>
        </authorList>
    </citation>
    <scope>NUCLEOTIDE SEQUENCE [LARGE SCALE GENOMIC DNA]</scope>
    <source>
        <strain evidence="1 2">DSM 41677</strain>
    </source>
</reference>
<comment type="caution">
    <text evidence="1">The sequence shown here is derived from an EMBL/GenBank/DDBJ whole genome shotgun (WGS) entry which is preliminary data.</text>
</comment>
<dbReference type="Proteomes" id="UP000053271">
    <property type="component" value="Unassembled WGS sequence"/>
</dbReference>
<keyword evidence="2" id="KW-1185">Reference proteome</keyword>
<sequence length="293" mass="32136">MAIQRPTGPTYHLPTSQALGAAVDKALNDARRATEHLGRTMAVVTAAGVRDILTGHESDAPFGAARLELVEGEDGSLFPTGRYWTQAGEERTFTEAVGQTDAGNALHDLSGWTAYLDESNWDIWWPLCDELPDRDRRRAFALDLARAAALTIEPAPAEAAGEVQMVEALVCANDRDRYPALLDPADQRGGHVRPWFDLPTVRRIAADTRREARRYGHGSTDTVHVLTGTVDGARHTVVVVVSWMRLGGEHRTQAVEVLHPNTDGRYAVGGHAWCWYALDDDLMPQIPFRPASA</sequence>
<organism evidence="1 2">
    <name type="scientific">Streptomyces longwoodensis</name>
    <dbReference type="NCBI Taxonomy" id="68231"/>
    <lineage>
        <taxon>Bacteria</taxon>
        <taxon>Bacillati</taxon>
        <taxon>Actinomycetota</taxon>
        <taxon>Actinomycetes</taxon>
        <taxon>Kitasatosporales</taxon>
        <taxon>Streptomycetaceae</taxon>
        <taxon>Streptomyces</taxon>
    </lineage>
</organism>
<dbReference type="AlphaFoldDB" id="A0A101QX04"/>
<accession>A0A101QX04</accession>
<protein>
    <submittedName>
        <fullName evidence="1">Uncharacterized protein</fullName>
    </submittedName>
</protein>
<name>A0A101QX04_9ACTN</name>
<dbReference type="STRING" id="68231.AQJ30_15590"/>